<name>A0A1H6Q0T0_9BACT</name>
<accession>A0A1H6Q0T0</accession>
<keyword evidence="2" id="KW-1185">Reference proteome</keyword>
<sequence>MTKAWILSGIILLYYCMKEARKAKPNWARAVNSTIFWPLSIISNFFVKDNDKK</sequence>
<gene>
    <name evidence="1" type="ORF">SAMN04487995_0134</name>
</gene>
<organism evidence="1 2">
    <name type="scientific">Dyadobacter koreensis</name>
    <dbReference type="NCBI Taxonomy" id="408657"/>
    <lineage>
        <taxon>Bacteria</taxon>
        <taxon>Pseudomonadati</taxon>
        <taxon>Bacteroidota</taxon>
        <taxon>Cytophagia</taxon>
        <taxon>Cytophagales</taxon>
        <taxon>Spirosomataceae</taxon>
        <taxon>Dyadobacter</taxon>
    </lineage>
</organism>
<dbReference type="AlphaFoldDB" id="A0A1H6Q0T0"/>
<protein>
    <submittedName>
        <fullName evidence="1">Uncharacterized protein</fullName>
    </submittedName>
</protein>
<dbReference type="EMBL" id="FNXY01000001">
    <property type="protein sequence ID" value="SEI37471.1"/>
    <property type="molecule type" value="Genomic_DNA"/>
</dbReference>
<evidence type="ECO:0000313" key="2">
    <source>
        <dbReference type="Proteomes" id="UP000199532"/>
    </source>
</evidence>
<reference evidence="1 2" key="1">
    <citation type="submission" date="2016-10" db="EMBL/GenBank/DDBJ databases">
        <authorList>
            <person name="de Groot N.N."/>
        </authorList>
    </citation>
    <scope>NUCLEOTIDE SEQUENCE [LARGE SCALE GENOMIC DNA]</scope>
    <source>
        <strain evidence="1 2">DSM 19938</strain>
    </source>
</reference>
<proteinExistence type="predicted"/>
<dbReference type="Proteomes" id="UP000199532">
    <property type="component" value="Unassembled WGS sequence"/>
</dbReference>
<evidence type="ECO:0000313" key="1">
    <source>
        <dbReference type="EMBL" id="SEI37471.1"/>
    </source>
</evidence>